<keyword evidence="3" id="KW-1185">Reference proteome</keyword>
<name>A0A0B3C0H4_9PSED</name>
<dbReference type="STRING" id="706570.PT85_02380"/>
<dbReference type="SUPFAM" id="SSF143422">
    <property type="entry name" value="Transposase IS200-like"/>
    <property type="match status" value="1"/>
</dbReference>
<evidence type="ECO:0000313" key="2">
    <source>
        <dbReference type="EMBL" id="KHO66434.1"/>
    </source>
</evidence>
<feature type="domain" description="Transposase IS200-like" evidence="1">
    <location>
        <begin position="9"/>
        <end position="132"/>
    </location>
</feature>
<dbReference type="InterPro" id="IPR002686">
    <property type="entry name" value="Transposase_17"/>
</dbReference>
<evidence type="ECO:0000259" key="1">
    <source>
        <dbReference type="SMART" id="SM01321"/>
    </source>
</evidence>
<reference evidence="2 3" key="1">
    <citation type="submission" date="2014-11" db="EMBL/GenBank/DDBJ databases">
        <title>Genome sequence of Pseudomonas tuomuerensis JCM 14085.</title>
        <authorList>
            <person name="Shin S.-K."/>
            <person name="Yi H."/>
        </authorList>
    </citation>
    <scope>NUCLEOTIDE SEQUENCE [LARGE SCALE GENOMIC DNA]</scope>
    <source>
        <strain evidence="2 3">JCM 14085</strain>
    </source>
</reference>
<dbReference type="PANTHER" id="PTHR36966:SF1">
    <property type="entry name" value="REP-ASSOCIATED TYROSINE TRANSPOSASE"/>
    <property type="match status" value="1"/>
</dbReference>
<dbReference type="RefSeq" id="WP_039605826.1">
    <property type="nucleotide sequence ID" value="NZ_FMUP01000005.1"/>
</dbReference>
<dbReference type="AlphaFoldDB" id="A0A0B3C0H4"/>
<organism evidence="2 3">
    <name type="scientific">Pseudomonas flexibilis</name>
    <dbReference type="NCBI Taxonomy" id="706570"/>
    <lineage>
        <taxon>Bacteria</taxon>
        <taxon>Pseudomonadati</taxon>
        <taxon>Pseudomonadota</taxon>
        <taxon>Gammaproteobacteria</taxon>
        <taxon>Pseudomonadales</taxon>
        <taxon>Pseudomonadaceae</taxon>
        <taxon>Pseudomonas</taxon>
    </lineage>
</organism>
<sequence>MPNYRRARVAGASYFFTVNLRDRRSDLLTRHVDLLRDAVRVTRNRHPFEIDAWVVLPDHMHCLWTLPAGDSDFALRWKVLKARFSRRLPASEAPAVANLRGRERGIWQRRYWEHLIRDEEDYRRHVDYIHINPLKHGHVGRVADWPYSTFHRAVREGLYTADWAGGSITDIPNTGEP</sequence>
<dbReference type="GO" id="GO:0043565">
    <property type="term" value="F:sequence-specific DNA binding"/>
    <property type="evidence" value="ECO:0007669"/>
    <property type="project" value="TreeGrafter"/>
</dbReference>
<dbReference type="OrthoDB" id="9794403at2"/>
<dbReference type="GO" id="GO:0004803">
    <property type="term" value="F:transposase activity"/>
    <property type="evidence" value="ECO:0007669"/>
    <property type="project" value="InterPro"/>
</dbReference>
<dbReference type="PANTHER" id="PTHR36966">
    <property type="entry name" value="REP-ASSOCIATED TYROSINE TRANSPOSASE"/>
    <property type="match status" value="1"/>
</dbReference>
<dbReference type="InterPro" id="IPR036515">
    <property type="entry name" value="Transposase_17_sf"/>
</dbReference>
<comment type="caution">
    <text evidence="2">The sequence shown here is derived from an EMBL/GenBank/DDBJ whole genome shotgun (WGS) entry which is preliminary data.</text>
</comment>
<proteinExistence type="predicted"/>
<dbReference type="GO" id="GO:0006313">
    <property type="term" value="P:DNA transposition"/>
    <property type="evidence" value="ECO:0007669"/>
    <property type="project" value="InterPro"/>
</dbReference>
<evidence type="ECO:0000313" key="3">
    <source>
        <dbReference type="Proteomes" id="UP000030980"/>
    </source>
</evidence>
<accession>A0A0B3C0H4</accession>
<dbReference type="NCBIfam" id="NF047646">
    <property type="entry name" value="REP_Tyr_transpos"/>
    <property type="match status" value="1"/>
</dbReference>
<dbReference type="EMBL" id="JTAK01000001">
    <property type="protein sequence ID" value="KHO66434.1"/>
    <property type="molecule type" value="Genomic_DNA"/>
</dbReference>
<dbReference type="SMART" id="SM01321">
    <property type="entry name" value="Y1_Tnp"/>
    <property type="match status" value="1"/>
</dbReference>
<dbReference type="Gene3D" id="3.30.70.1290">
    <property type="entry name" value="Transposase IS200-like"/>
    <property type="match status" value="1"/>
</dbReference>
<dbReference type="InterPro" id="IPR052715">
    <property type="entry name" value="RAYT_transposase"/>
</dbReference>
<dbReference type="Proteomes" id="UP000030980">
    <property type="component" value="Unassembled WGS sequence"/>
</dbReference>
<protein>
    <submittedName>
        <fullName evidence="2">Transposase</fullName>
    </submittedName>
</protein>
<gene>
    <name evidence="2" type="ORF">PT85_02380</name>
</gene>